<dbReference type="HOGENOM" id="CLU_3243115_0_0_1"/>
<dbReference type="EMBL" id="AGNK02003241">
    <property type="status" value="NOT_ANNOTATED_CDS"/>
    <property type="molecule type" value="Genomic_DNA"/>
</dbReference>
<name>K3XU44_SETIT</name>
<evidence type="ECO:0000313" key="1">
    <source>
        <dbReference type="EnsemblPlants" id="KQL06308"/>
    </source>
</evidence>
<dbReference type="Gramene" id="KQL06308">
    <property type="protein sequence ID" value="KQL06308"/>
    <property type="gene ID" value="SETIT_005451mg"/>
</dbReference>
<proteinExistence type="predicted"/>
<evidence type="ECO:0000313" key="2">
    <source>
        <dbReference type="Proteomes" id="UP000004995"/>
    </source>
</evidence>
<dbReference type="EnsemblPlants" id="KQL06308">
    <property type="protein sequence ID" value="KQL06308"/>
    <property type="gene ID" value="SETIT_005451mg"/>
</dbReference>
<reference evidence="2" key="1">
    <citation type="journal article" date="2012" name="Nat. Biotechnol.">
        <title>Reference genome sequence of the model plant Setaria.</title>
        <authorList>
            <person name="Bennetzen J.L."/>
            <person name="Schmutz J."/>
            <person name="Wang H."/>
            <person name="Percifield R."/>
            <person name="Hawkins J."/>
            <person name="Pontaroli A.C."/>
            <person name="Estep M."/>
            <person name="Feng L."/>
            <person name="Vaughn J.N."/>
            <person name="Grimwood J."/>
            <person name="Jenkins J."/>
            <person name="Barry K."/>
            <person name="Lindquist E."/>
            <person name="Hellsten U."/>
            <person name="Deshpande S."/>
            <person name="Wang X."/>
            <person name="Wu X."/>
            <person name="Mitros T."/>
            <person name="Triplett J."/>
            <person name="Yang X."/>
            <person name="Ye C.Y."/>
            <person name="Mauro-Herrera M."/>
            <person name="Wang L."/>
            <person name="Li P."/>
            <person name="Sharma M."/>
            <person name="Sharma R."/>
            <person name="Ronald P.C."/>
            <person name="Panaud O."/>
            <person name="Kellogg E.A."/>
            <person name="Brutnell T.P."/>
            <person name="Doust A.N."/>
            <person name="Tuskan G.A."/>
            <person name="Rokhsar D."/>
            <person name="Devos K.M."/>
        </authorList>
    </citation>
    <scope>NUCLEOTIDE SEQUENCE [LARGE SCALE GENOMIC DNA]</scope>
    <source>
        <strain evidence="2">cv. Yugu1</strain>
    </source>
</reference>
<accession>K3XU44</accession>
<sequence length="43" mass="5202">MIIYWLNAIRGSVVALWHLRLIDTIKTFLEEIHTVFLLVFFIR</sequence>
<protein>
    <submittedName>
        <fullName evidence="1">Uncharacterized protein</fullName>
    </submittedName>
</protein>
<reference evidence="1" key="2">
    <citation type="submission" date="2018-08" db="UniProtKB">
        <authorList>
            <consortium name="EnsemblPlants"/>
        </authorList>
    </citation>
    <scope>IDENTIFICATION</scope>
    <source>
        <strain evidence="1">Yugu1</strain>
    </source>
</reference>
<organism evidence="1 2">
    <name type="scientific">Setaria italica</name>
    <name type="common">Foxtail millet</name>
    <name type="synonym">Panicum italicum</name>
    <dbReference type="NCBI Taxonomy" id="4555"/>
    <lineage>
        <taxon>Eukaryota</taxon>
        <taxon>Viridiplantae</taxon>
        <taxon>Streptophyta</taxon>
        <taxon>Embryophyta</taxon>
        <taxon>Tracheophyta</taxon>
        <taxon>Spermatophyta</taxon>
        <taxon>Magnoliopsida</taxon>
        <taxon>Liliopsida</taxon>
        <taxon>Poales</taxon>
        <taxon>Poaceae</taxon>
        <taxon>PACMAD clade</taxon>
        <taxon>Panicoideae</taxon>
        <taxon>Panicodae</taxon>
        <taxon>Paniceae</taxon>
        <taxon>Cenchrinae</taxon>
        <taxon>Setaria</taxon>
    </lineage>
</organism>
<dbReference type="Proteomes" id="UP000004995">
    <property type="component" value="Unassembled WGS sequence"/>
</dbReference>
<dbReference type="AlphaFoldDB" id="K3XU44"/>
<keyword evidence="2" id="KW-1185">Reference proteome</keyword>
<dbReference type="InParanoid" id="K3XU44"/>